<dbReference type="CDD" id="cd00553">
    <property type="entry name" value="NAD_synthase"/>
    <property type="match status" value="1"/>
</dbReference>
<keyword evidence="4 6" id="KW-0067">ATP-binding</keyword>
<evidence type="ECO:0000256" key="5">
    <source>
        <dbReference type="ARBA" id="ARBA00023027"/>
    </source>
</evidence>
<comment type="similarity">
    <text evidence="6">Belongs to the NAD synthetase family.</text>
</comment>
<evidence type="ECO:0000313" key="9">
    <source>
        <dbReference type="EMBL" id="HIU59958.1"/>
    </source>
</evidence>
<organism evidence="9 10">
    <name type="scientific">Candidatus Stercoripulliclostridium merdigallinarum</name>
    <dbReference type="NCBI Taxonomy" id="2840951"/>
    <lineage>
        <taxon>Bacteria</taxon>
        <taxon>Bacillati</taxon>
        <taxon>Bacillota</taxon>
        <taxon>Clostridia</taxon>
        <taxon>Eubacteriales</taxon>
        <taxon>Candidatus Stercoripulliclostridium</taxon>
    </lineage>
</organism>
<dbReference type="AlphaFoldDB" id="A0A9D1MH68"/>
<dbReference type="InterPro" id="IPR014729">
    <property type="entry name" value="Rossmann-like_a/b/a_fold"/>
</dbReference>
<evidence type="ECO:0000256" key="7">
    <source>
        <dbReference type="RuleBase" id="RU003812"/>
    </source>
</evidence>
<evidence type="ECO:0000256" key="4">
    <source>
        <dbReference type="ARBA" id="ARBA00022840"/>
    </source>
</evidence>
<dbReference type="GO" id="GO:0009435">
    <property type="term" value="P:NAD+ biosynthetic process"/>
    <property type="evidence" value="ECO:0007669"/>
    <property type="project" value="InterPro"/>
</dbReference>
<keyword evidence="2 6" id="KW-0436">Ligase</keyword>
<proteinExistence type="inferred from homology"/>
<name>A0A9D1MH68_9FIRM</name>
<dbReference type="GO" id="GO:0005737">
    <property type="term" value="C:cytoplasm"/>
    <property type="evidence" value="ECO:0007669"/>
    <property type="project" value="InterPro"/>
</dbReference>
<comment type="pathway">
    <text evidence="1">Cofactor biosynthesis; NAD(+) biosynthesis.</text>
</comment>
<dbReference type="Gene3D" id="3.40.50.620">
    <property type="entry name" value="HUPs"/>
    <property type="match status" value="1"/>
</dbReference>
<evidence type="ECO:0000256" key="6">
    <source>
        <dbReference type="RuleBase" id="RU003811"/>
    </source>
</evidence>
<reference evidence="9" key="2">
    <citation type="journal article" date="2021" name="PeerJ">
        <title>Extensive microbial diversity within the chicken gut microbiome revealed by metagenomics and culture.</title>
        <authorList>
            <person name="Gilroy R."/>
            <person name="Ravi A."/>
            <person name="Getino M."/>
            <person name="Pursley I."/>
            <person name="Horton D.L."/>
            <person name="Alikhan N.F."/>
            <person name="Baker D."/>
            <person name="Gharbi K."/>
            <person name="Hall N."/>
            <person name="Watson M."/>
            <person name="Adriaenssens E.M."/>
            <person name="Foster-Nyarko E."/>
            <person name="Jarju S."/>
            <person name="Secka A."/>
            <person name="Antonio M."/>
            <person name="Oren A."/>
            <person name="Chaudhuri R.R."/>
            <person name="La Ragione R."/>
            <person name="Hildebrand F."/>
            <person name="Pallen M.J."/>
        </authorList>
    </citation>
    <scope>NUCLEOTIDE SEQUENCE</scope>
    <source>
        <strain evidence="9">18911</strain>
    </source>
</reference>
<sequence length="242" mass="27342">MDFEKEMMARAAWVKEVLAEAGADGVVLGLSGGKDSALAAIICRMATPNVVGIIMPCESKRNYSKDKDNALKLAEKFDIKTLEVDLTPVKQAFREVLKDLDESQTPMAYANINPRLRMITLYNYAQRKNYLVCGTGNRSEATMGYFTKWGDGAYDFNPIGDLVVRDIYKLLRYAECPEEIINEPPSAALFEGQTDEQEMGITYREIDDYILDGIAEEEVKNKIDRAFARSEHKRTLGRVYPR</sequence>
<comment type="caution">
    <text evidence="9">The sequence shown here is derived from an EMBL/GenBank/DDBJ whole genome shotgun (WGS) entry which is preliminary data.</text>
</comment>
<dbReference type="EMBL" id="DVNF01000037">
    <property type="protein sequence ID" value="HIU59958.1"/>
    <property type="molecule type" value="Genomic_DNA"/>
</dbReference>
<dbReference type="GO" id="GO:0004359">
    <property type="term" value="F:glutaminase activity"/>
    <property type="evidence" value="ECO:0007669"/>
    <property type="project" value="InterPro"/>
</dbReference>
<reference evidence="9" key="1">
    <citation type="submission" date="2020-10" db="EMBL/GenBank/DDBJ databases">
        <authorList>
            <person name="Gilroy R."/>
        </authorList>
    </citation>
    <scope>NUCLEOTIDE SEQUENCE</scope>
    <source>
        <strain evidence="9">18911</strain>
    </source>
</reference>
<dbReference type="EC" id="6.3.1.5" evidence="7"/>
<evidence type="ECO:0000259" key="8">
    <source>
        <dbReference type="Pfam" id="PF02540"/>
    </source>
</evidence>
<dbReference type="GO" id="GO:0005524">
    <property type="term" value="F:ATP binding"/>
    <property type="evidence" value="ECO:0007669"/>
    <property type="project" value="UniProtKB-KW"/>
</dbReference>
<dbReference type="Proteomes" id="UP000824094">
    <property type="component" value="Unassembled WGS sequence"/>
</dbReference>
<dbReference type="Pfam" id="PF02540">
    <property type="entry name" value="NAD_synthase"/>
    <property type="match status" value="1"/>
</dbReference>
<dbReference type="GO" id="GO:0003952">
    <property type="term" value="F:NAD+ synthase (glutamine-hydrolyzing) activity"/>
    <property type="evidence" value="ECO:0007669"/>
    <property type="project" value="InterPro"/>
</dbReference>
<feature type="domain" description="NAD/GMP synthase" evidence="8">
    <location>
        <begin position="9"/>
        <end position="235"/>
    </location>
</feature>
<evidence type="ECO:0000256" key="1">
    <source>
        <dbReference type="ARBA" id="ARBA00004790"/>
    </source>
</evidence>
<comment type="catalytic activity">
    <reaction evidence="7">
        <text>deamido-NAD(+) + NH4(+) + ATP = AMP + diphosphate + NAD(+) + H(+)</text>
        <dbReference type="Rhea" id="RHEA:21188"/>
        <dbReference type="ChEBI" id="CHEBI:15378"/>
        <dbReference type="ChEBI" id="CHEBI:28938"/>
        <dbReference type="ChEBI" id="CHEBI:30616"/>
        <dbReference type="ChEBI" id="CHEBI:33019"/>
        <dbReference type="ChEBI" id="CHEBI:57540"/>
        <dbReference type="ChEBI" id="CHEBI:58437"/>
        <dbReference type="ChEBI" id="CHEBI:456215"/>
        <dbReference type="EC" id="6.3.1.5"/>
    </reaction>
</comment>
<dbReference type="GO" id="GO:0008795">
    <property type="term" value="F:NAD+ synthase activity"/>
    <property type="evidence" value="ECO:0007669"/>
    <property type="project" value="UniProtKB-EC"/>
</dbReference>
<dbReference type="PANTHER" id="PTHR23090:SF9">
    <property type="entry name" value="GLUTAMINE-DEPENDENT NAD(+) SYNTHETASE"/>
    <property type="match status" value="1"/>
</dbReference>
<dbReference type="InterPro" id="IPR003694">
    <property type="entry name" value="NAD_synthase"/>
</dbReference>
<dbReference type="PANTHER" id="PTHR23090">
    <property type="entry name" value="NH 3 /GLUTAMINE-DEPENDENT NAD + SYNTHETASE"/>
    <property type="match status" value="1"/>
</dbReference>
<dbReference type="NCBIfam" id="TIGR00552">
    <property type="entry name" value="nadE"/>
    <property type="match status" value="1"/>
</dbReference>
<dbReference type="SUPFAM" id="SSF52402">
    <property type="entry name" value="Adenine nucleotide alpha hydrolases-like"/>
    <property type="match status" value="1"/>
</dbReference>
<accession>A0A9D1MH68</accession>
<gene>
    <name evidence="9" type="primary">nadE</name>
    <name evidence="9" type="ORF">IAB05_01050</name>
</gene>
<evidence type="ECO:0000256" key="2">
    <source>
        <dbReference type="ARBA" id="ARBA00022598"/>
    </source>
</evidence>
<evidence type="ECO:0000256" key="3">
    <source>
        <dbReference type="ARBA" id="ARBA00022741"/>
    </source>
</evidence>
<protein>
    <recommendedName>
        <fullName evidence="7">NH(3)-dependent NAD(+) synthetase</fullName>
        <ecNumber evidence="7">6.3.1.5</ecNumber>
    </recommendedName>
</protein>
<keyword evidence="3 6" id="KW-0547">Nucleotide-binding</keyword>
<keyword evidence="5 6" id="KW-0520">NAD</keyword>
<dbReference type="InterPro" id="IPR022310">
    <property type="entry name" value="NAD/GMP_synthase"/>
</dbReference>
<evidence type="ECO:0000313" key="10">
    <source>
        <dbReference type="Proteomes" id="UP000824094"/>
    </source>
</evidence>